<organism evidence="4 5">
    <name type="scientific">Rotaria socialis</name>
    <dbReference type="NCBI Taxonomy" id="392032"/>
    <lineage>
        <taxon>Eukaryota</taxon>
        <taxon>Metazoa</taxon>
        <taxon>Spiralia</taxon>
        <taxon>Gnathifera</taxon>
        <taxon>Rotifera</taxon>
        <taxon>Eurotatoria</taxon>
        <taxon>Bdelloidea</taxon>
        <taxon>Philodinida</taxon>
        <taxon>Philodinidae</taxon>
        <taxon>Rotaria</taxon>
    </lineage>
</organism>
<dbReference type="Pfam" id="PF01436">
    <property type="entry name" value="NHL"/>
    <property type="match status" value="1"/>
</dbReference>
<dbReference type="CDD" id="cd05819">
    <property type="entry name" value="NHL"/>
    <property type="match status" value="1"/>
</dbReference>
<comment type="caution">
    <text evidence="4">The sequence shown here is derived from an EMBL/GenBank/DDBJ whole genome shotgun (WGS) entry which is preliminary data.</text>
</comment>
<evidence type="ECO:0008006" key="6">
    <source>
        <dbReference type="Google" id="ProtNLM"/>
    </source>
</evidence>
<dbReference type="Gene3D" id="2.120.10.30">
    <property type="entry name" value="TolB, C-terminal domain"/>
    <property type="match status" value="2"/>
</dbReference>
<dbReference type="PANTHER" id="PTHR24104:SF25">
    <property type="entry name" value="PROTEIN LIN-41"/>
    <property type="match status" value="1"/>
</dbReference>
<dbReference type="InterPro" id="IPR050952">
    <property type="entry name" value="TRIM-NHL_E3_ligases"/>
</dbReference>
<dbReference type="PROSITE" id="PS51125">
    <property type="entry name" value="NHL"/>
    <property type="match status" value="1"/>
</dbReference>
<dbReference type="InterPro" id="IPR001258">
    <property type="entry name" value="NHL_repeat"/>
</dbReference>
<evidence type="ECO:0000256" key="1">
    <source>
        <dbReference type="ARBA" id="ARBA00022737"/>
    </source>
</evidence>
<dbReference type="GO" id="GO:0008270">
    <property type="term" value="F:zinc ion binding"/>
    <property type="evidence" value="ECO:0007669"/>
    <property type="project" value="UniProtKB-KW"/>
</dbReference>
<feature type="compositionally biased region" description="Basic residues" evidence="3">
    <location>
        <begin position="69"/>
        <end position="85"/>
    </location>
</feature>
<dbReference type="Gene3D" id="2.40.10.500">
    <property type="match status" value="1"/>
</dbReference>
<dbReference type="SUPFAM" id="SSF101898">
    <property type="entry name" value="NHL repeat"/>
    <property type="match status" value="1"/>
</dbReference>
<gene>
    <name evidence="4" type="ORF">TIS948_LOCUS13153</name>
</gene>
<sequence>MVTHRKSSNRINPDRLQNVIQLSIHSVKNRTSHNQPLRQSLPEHKSKTISARHWYDTSKSTHSDMQARKISKRHSQHRKRRHRSHGDHVLQQMNNDKPGIDTQVVEFHDFSSPVHTAGPKAESPQPVTSHSGKLAETSLVPQDKTSTKILRQLRPLLPRLQARVRRQLPHLLPRRQARVSYFNVHDVVCTLLCVGSTSTTSSSTTSTSTSSTSTTTSFTTSTSSSKSFPRFDSRTVFCLAMRLCLHCFVGSTSDTSSTTSSTSTSSASTTATTTSSTTSSTSFPITWNSTAETIAGIAAGTAGVTANELYYPYGMALDSANSLYVADYHNNRIQKWLSGATNGTTIAGQSSGVAGASSSALTMPVAIVLDSANNMYFTDRGNHRVMYWTNGASSGTTIAGTTGVSGSANNQFYMPSDLTRIASTNTLYIADTFNNRIMRYLSGASSGTVVAGGNGAGNANTQLNLPFSFAFDSSSNSFIIANYNAHSVVRWVLGASSWTLIAGVVGSAGSTSTSFNAPLSVVLDSMNNMFIADTNNDRIQFFLAGQSNGTTIAGITGLPGTAHTQLNVPYWAIIDNQYNLYVADTFNDRVQKFHYY</sequence>
<feature type="compositionally biased region" description="Low complexity" evidence="3">
    <location>
        <begin position="252"/>
        <end position="282"/>
    </location>
</feature>
<feature type="compositionally biased region" description="Basic and acidic residues" evidence="3">
    <location>
        <begin position="53"/>
        <end position="67"/>
    </location>
</feature>
<feature type="region of interest" description="Disordered" evidence="3">
    <location>
        <begin position="197"/>
        <end position="228"/>
    </location>
</feature>
<dbReference type="Proteomes" id="UP000663825">
    <property type="component" value="Unassembled WGS sequence"/>
</dbReference>
<dbReference type="PANTHER" id="PTHR24104">
    <property type="entry name" value="E3 UBIQUITIN-PROTEIN LIGASE NHLRC1-RELATED"/>
    <property type="match status" value="1"/>
</dbReference>
<feature type="region of interest" description="Disordered" evidence="3">
    <location>
        <begin position="114"/>
        <end position="133"/>
    </location>
</feature>
<feature type="region of interest" description="Disordered" evidence="3">
    <location>
        <begin position="27"/>
        <end position="91"/>
    </location>
</feature>
<dbReference type="AlphaFoldDB" id="A0A817QJP0"/>
<dbReference type="EMBL" id="CAJNXB010002038">
    <property type="protein sequence ID" value="CAF3211487.1"/>
    <property type="molecule type" value="Genomic_DNA"/>
</dbReference>
<dbReference type="OrthoDB" id="10428509at2759"/>
<feature type="repeat" description="NHL" evidence="2">
    <location>
        <begin position="300"/>
        <end position="339"/>
    </location>
</feature>
<proteinExistence type="predicted"/>
<reference evidence="4" key="1">
    <citation type="submission" date="2021-02" db="EMBL/GenBank/DDBJ databases">
        <authorList>
            <person name="Nowell W R."/>
        </authorList>
    </citation>
    <scope>NUCLEOTIDE SEQUENCE</scope>
</reference>
<protein>
    <recommendedName>
        <fullName evidence="6">NHL repeat containing protein</fullName>
    </recommendedName>
</protein>
<feature type="region of interest" description="Disordered" evidence="3">
    <location>
        <begin position="252"/>
        <end position="283"/>
    </location>
</feature>
<name>A0A817QJP0_9BILA</name>
<evidence type="ECO:0000256" key="3">
    <source>
        <dbReference type="SAM" id="MobiDB-lite"/>
    </source>
</evidence>
<keyword evidence="1" id="KW-0677">Repeat</keyword>
<evidence type="ECO:0000256" key="2">
    <source>
        <dbReference type="PROSITE-ProRule" id="PRU00504"/>
    </source>
</evidence>
<dbReference type="InterPro" id="IPR011042">
    <property type="entry name" value="6-blade_b-propeller_TolB-like"/>
</dbReference>
<evidence type="ECO:0000313" key="5">
    <source>
        <dbReference type="Proteomes" id="UP000663825"/>
    </source>
</evidence>
<feature type="compositionally biased region" description="Low complexity" evidence="3">
    <location>
        <begin position="197"/>
        <end position="225"/>
    </location>
</feature>
<accession>A0A817QJP0</accession>
<evidence type="ECO:0000313" key="4">
    <source>
        <dbReference type="EMBL" id="CAF3211487.1"/>
    </source>
</evidence>